<accession>A0A7K0C271</accession>
<evidence type="ECO:0000313" key="3">
    <source>
        <dbReference type="Proteomes" id="UP000487268"/>
    </source>
</evidence>
<dbReference type="PROSITE" id="PS50943">
    <property type="entry name" value="HTH_CROC1"/>
    <property type="match status" value="1"/>
</dbReference>
<feature type="domain" description="HTH cro/C1-type" evidence="1">
    <location>
        <begin position="18"/>
        <end position="75"/>
    </location>
</feature>
<dbReference type="InterPro" id="IPR001387">
    <property type="entry name" value="Cro/C1-type_HTH"/>
</dbReference>
<proteinExistence type="predicted"/>
<keyword evidence="3" id="KW-1185">Reference proteome</keyword>
<comment type="caution">
    <text evidence="2">The sequence shown here is derived from an EMBL/GenBank/DDBJ whole genome shotgun (WGS) entry which is preliminary data.</text>
</comment>
<dbReference type="InterPro" id="IPR010982">
    <property type="entry name" value="Lambda_DNA-bd_dom_sf"/>
</dbReference>
<dbReference type="EMBL" id="WEGH01000003">
    <property type="protein sequence ID" value="MQY07567.1"/>
    <property type="molecule type" value="Genomic_DNA"/>
</dbReference>
<organism evidence="2 3">
    <name type="scientific">Actinomadura macrotermitis</name>
    <dbReference type="NCBI Taxonomy" id="2585200"/>
    <lineage>
        <taxon>Bacteria</taxon>
        <taxon>Bacillati</taxon>
        <taxon>Actinomycetota</taxon>
        <taxon>Actinomycetes</taxon>
        <taxon>Streptosporangiales</taxon>
        <taxon>Thermomonosporaceae</taxon>
        <taxon>Actinomadura</taxon>
    </lineage>
</organism>
<dbReference type="SUPFAM" id="SSF47413">
    <property type="entry name" value="lambda repressor-like DNA-binding domains"/>
    <property type="match status" value="1"/>
</dbReference>
<gene>
    <name evidence="2" type="ORF">ACRB68_56680</name>
</gene>
<reference evidence="2 3" key="1">
    <citation type="submission" date="2019-10" db="EMBL/GenBank/DDBJ databases">
        <title>Actinomadura rubteroloni sp. nov. and Actinomadura macrotermitis sp. nov., isolated from the gut of fungus growing-termite Macrotermes natalensis.</title>
        <authorList>
            <person name="Benndorf R."/>
            <person name="Martin K."/>
            <person name="Kuefner M."/>
            <person name="De Beer W."/>
            <person name="Kaster A.-K."/>
            <person name="Vollmers J."/>
            <person name="Poulsen M."/>
            <person name="Beemelmanns C."/>
        </authorList>
    </citation>
    <scope>NUCLEOTIDE SEQUENCE [LARGE SCALE GENOMIC DNA]</scope>
    <source>
        <strain evidence="2 3">RB68</strain>
    </source>
</reference>
<dbReference type="InterPro" id="IPR043917">
    <property type="entry name" value="DUF5753"/>
</dbReference>
<name>A0A7K0C271_9ACTN</name>
<dbReference type="OrthoDB" id="5177725at2"/>
<dbReference type="SMART" id="SM00530">
    <property type="entry name" value="HTH_XRE"/>
    <property type="match status" value="1"/>
</dbReference>
<dbReference type="Gene3D" id="1.10.260.40">
    <property type="entry name" value="lambda repressor-like DNA-binding domains"/>
    <property type="match status" value="1"/>
</dbReference>
<protein>
    <recommendedName>
        <fullName evidence="1">HTH cro/C1-type domain-containing protein</fullName>
    </recommendedName>
</protein>
<dbReference type="Pfam" id="PF19054">
    <property type="entry name" value="DUF5753"/>
    <property type="match status" value="1"/>
</dbReference>
<evidence type="ECO:0000259" key="1">
    <source>
        <dbReference type="PROSITE" id="PS50943"/>
    </source>
</evidence>
<dbReference type="Pfam" id="PF13560">
    <property type="entry name" value="HTH_31"/>
    <property type="match status" value="1"/>
</dbReference>
<sequence length="292" mass="32902">MSTSRGPTVRQRRLGIELRRLREQNDLTGEEVAARFSWSTAKVSRLENARTGIRVDDVVELLKLYGVVGGRLEELVALAHDATRRGWWEEYSSLGATYAELIALESEASAALQWENLVVPGLLQTEAYARGVLAGWEVVATLTDQEMRESFEARMRRQEVLRGPQPMELSAVLDESILQRRVGDPATMAEQLDHLCQISRLPNVSLKILPLDTPRALLATSFTLLKFPRAHDVQFPDIVHTESLTLSFHKDDKETDRYKRAFGQLDEESLGAAETRELLAEARDHWLSRGGV</sequence>
<dbReference type="GO" id="GO:0003677">
    <property type="term" value="F:DNA binding"/>
    <property type="evidence" value="ECO:0007669"/>
    <property type="project" value="InterPro"/>
</dbReference>
<evidence type="ECO:0000313" key="2">
    <source>
        <dbReference type="EMBL" id="MQY07567.1"/>
    </source>
</evidence>
<dbReference type="RefSeq" id="WP_153537417.1">
    <property type="nucleotide sequence ID" value="NZ_WEGH01000003.1"/>
</dbReference>
<dbReference type="AlphaFoldDB" id="A0A7K0C271"/>
<dbReference type="Proteomes" id="UP000487268">
    <property type="component" value="Unassembled WGS sequence"/>
</dbReference>
<dbReference type="CDD" id="cd00093">
    <property type="entry name" value="HTH_XRE"/>
    <property type="match status" value="1"/>
</dbReference>